<evidence type="ECO:0000256" key="1">
    <source>
        <dbReference type="SAM" id="MobiDB-lite"/>
    </source>
</evidence>
<protein>
    <submittedName>
        <fullName evidence="3">Uncharacterized protein</fullName>
    </submittedName>
</protein>
<gene>
    <name evidence="3" type="ORF">DRE_01328</name>
</gene>
<keyword evidence="2" id="KW-0812">Transmembrane</keyword>
<evidence type="ECO:0000313" key="4">
    <source>
        <dbReference type="Proteomes" id="UP000024837"/>
    </source>
</evidence>
<name>W7HJ91_9PEZI</name>
<evidence type="ECO:0000256" key="2">
    <source>
        <dbReference type="SAM" id="Phobius"/>
    </source>
</evidence>
<dbReference type="Proteomes" id="UP000024837">
    <property type="component" value="Unassembled WGS sequence"/>
</dbReference>
<sequence>MDELVITLYPYAKSAVRQLTFAISHILKLLYPVLNSLYNANPNVVTIVLLVFVAYVLLRVVTGITNFIWSVTRSIIQWAVIVGVLATALNYYNKRVSSRVADDGTVIQGFDWDATWDDFQGVWGLVQNVGGLLMDLLESGSNLEDKNGFNSGRRNTVGKKGDGMFADAGRRRTGGSTGGAWQQAL</sequence>
<feature type="transmembrane region" description="Helical" evidence="2">
    <location>
        <begin position="75"/>
        <end position="92"/>
    </location>
</feature>
<evidence type="ECO:0000313" key="3">
    <source>
        <dbReference type="EMBL" id="EWC43976.1"/>
    </source>
</evidence>
<accession>W7HJ91</accession>
<keyword evidence="4" id="KW-1185">Reference proteome</keyword>
<organism evidence="3 4">
    <name type="scientific">Drechslerella stenobrocha 248</name>
    <dbReference type="NCBI Taxonomy" id="1043628"/>
    <lineage>
        <taxon>Eukaryota</taxon>
        <taxon>Fungi</taxon>
        <taxon>Dikarya</taxon>
        <taxon>Ascomycota</taxon>
        <taxon>Pezizomycotina</taxon>
        <taxon>Orbiliomycetes</taxon>
        <taxon>Orbiliales</taxon>
        <taxon>Orbiliaceae</taxon>
        <taxon>Drechslerella</taxon>
    </lineage>
</organism>
<proteinExistence type="predicted"/>
<feature type="transmembrane region" description="Helical" evidence="2">
    <location>
        <begin position="46"/>
        <end position="69"/>
    </location>
</feature>
<dbReference type="HOGENOM" id="CLU_1461288_0_0_1"/>
<feature type="region of interest" description="Disordered" evidence="1">
    <location>
        <begin position="147"/>
        <end position="185"/>
    </location>
</feature>
<dbReference type="AlphaFoldDB" id="W7HJ91"/>
<keyword evidence="2" id="KW-1133">Transmembrane helix</keyword>
<feature type="transmembrane region" description="Helical" evidence="2">
    <location>
        <begin position="15"/>
        <end position="34"/>
    </location>
</feature>
<reference evidence="3 4" key="1">
    <citation type="submission" date="2013-05" db="EMBL/GenBank/DDBJ databases">
        <title>Drechslerella stenobrocha genome reveals carnivorous origination and mechanical trapping mechanism of predatory fungi.</title>
        <authorList>
            <person name="Liu X."/>
            <person name="Zhang W."/>
            <person name="Liu K."/>
        </authorList>
    </citation>
    <scope>NUCLEOTIDE SEQUENCE [LARGE SCALE GENOMIC DNA]</scope>
    <source>
        <strain evidence="3 4">248</strain>
    </source>
</reference>
<keyword evidence="2" id="KW-0472">Membrane</keyword>
<dbReference type="EMBL" id="KI966448">
    <property type="protein sequence ID" value="EWC43976.1"/>
    <property type="molecule type" value="Genomic_DNA"/>
</dbReference>
<dbReference type="OrthoDB" id="5275352at2759"/>